<keyword evidence="2 6" id="KW-0288">FMN</keyword>
<feature type="domain" description="Luciferase-like" evidence="7">
    <location>
        <begin position="29"/>
        <end position="389"/>
    </location>
</feature>
<reference evidence="8 9" key="1">
    <citation type="journal article" date="2023" name="Microbiol. Resour. Announc.">
        <title>Complete Genome Sequence of the First Colistin-Resistant Raoultella electrica Strain.</title>
        <authorList>
            <person name="Aldeia C."/>
            <person name="Campos-Madueno E.I."/>
            <person name="Sendi P."/>
            <person name="Endimiani A."/>
        </authorList>
    </citation>
    <scope>NUCLEOTIDE SEQUENCE [LARGE SCALE GENOMIC DNA]</scope>
    <source>
        <strain evidence="8 9">S2-IND-01-C</strain>
    </source>
</reference>
<dbReference type="Pfam" id="PF00296">
    <property type="entry name" value="Bac_luciferase"/>
    <property type="match status" value="1"/>
</dbReference>
<dbReference type="PANTHER" id="PTHR30011">
    <property type="entry name" value="ALKANESULFONATE MONOOXYGENASE-RELATED"/>
    <property type="match status" value="1"/>
</dbReference>
<feature type="binding site" evidence="6">
    <location>
        <position position="64"/>
    </location>
    <ligand>
        <name>FMN</name>
        <dbReference type="ChEBI" id="CHEBI:58210"/>
    </ligand>
</feature>
<dbReference type="EMBL" id="CP112887">
    <property type="protein sequence ID" value="WBW62961.1"/>
    <property type="molecule type" value="Genomic_DNA"/>
</dbReference>
<dbReference type="Gene3D" id="3.20.20.30">
    <property type="entry name" value="Luciferase-like domain"/>
    <property type="match status" value="1"/>
</dbReference>
<dbReference type="GO" id="GO:0004497">
    <property type="term" value="F:monooxygenase activity"/>
    <property type="evidence" value="ECO:0007669"/>
    <property type="project" value="UniProtKB-KW"/>
</dbReference>
<dbReference type="InterPro" id="IPR036661">
    <property type="entry name" value="Luciferase-like_sf"/>
</dbReference>
<feature type="binding site" evidence="6">
    <location>
        <position position="226"/>
    </location>
    <ligand>
        <name>FMN</name>
        <dbReference type="ChEBI" id="CHEBI:58210"/>
    </ligand>
</feature>
<organism evidence="8 9">
    <name type="scientific">Klebsiella electrica</name>
    <dbReference type="NCBI Taxonomy" id="1259973"/>
    <lineage>
        <taxon>Bacteria</taxon>
        <taxon>Pseudomonadati</taxon>
        <taxon>Pseudomonadota</taxon>
        <taxon>Gammaproteobacteria</taxon>
        <taxon>Enterobacterales</taxon>
        <taxon>Enterobacteriaceae</taxon>
        <taxon>Klebsiella/Raoultella group</taxon>
        <taxon>Klebsiella</taxon>
    </lineage>
</organism>
<evidence type="ECO:0000256" key="4">
    <source>
        <dbReference type="ARBA" id="ARBA00023033"/>
    </source>
</evidence>
<proteinExistence type="inferred from homology"/>
<feature type="binding site" evidence="6">
    <location>
        <position position="155"/>
    </location>
    <ligand>
        <name>FMN</name>
        <dbReference type="ChEBI" id="CHEBI:58210"/>
    </ligand>
</feature>
<dbReference type="InterPro" id="IPR011251">
    <property type="entry name" value="Luciferase-like_dom"/>
</dbReference>
<keyword evidence="1 6" id="KW-0285">Flavoprotein</keyword>
<evidence type="ECO:0000256" key="5">
    <source>
        <dbReference type="ARBA" id="ARBA00033748"/>
    </source>
</evidence>
<dbReference type="AlphaFoldDB" id="A0AAJ5UFJ3"/>
<name>A0AAJ5UFJ3_9ENTR</name>
<feature type="binding site" evidence="6">
    <location>
        <position position="101"/>
    </location>
    <ligand>
        <name>FMN</name>
        <dbReference type="ChEBI" id="CHEBI:58210"/>
    </ligand>
</feature>
<dbReference type="SUPFAM" id="SSF51679">
    <property type="entry name" value="Bacterial luciferase-like"/>
    <property type="match status" value="1"/>
</dbReference>
<gene>
    <name evidence="8" type="ORF">OR613_08650</name>
</gene>
<evidence type="ECO:0000313" key="8">
    <source>
        <dbReference type="EMBL" id="WBW62961.1"/>
    </source>
</evidence>
<feature type="binding site" evidence="6">
    <location>
        <position position="225"/>
    </location>
    <ligand>
        <name>FMN</name>
        <dbReference type="ChEBI" id="CHEBI:58210"/>
    </ligand>
</feature>
<evidence type="ECO:0000256" key="3">
    <source>
        <dbReference type="ARBA" id="ARBA00023002"/>
    </source>
</evidence>
<keyword evidence="4" id="KW-0503">Monooxygenase</keyword>
<dbReference type="InterPro" id="IPR051260">
    <property type="entry name" value="Diverse_substr_monoxygenases"/>
</dbReference>
<evidence type="ECO:0000256" key="6">
    <source>
        <dbReference type="PIRSR" id="PIRSR000337-1"/>
    </source>
</evidence>
<evidence type="ECO:0000256" key="2">
    <source>
        <dbReference type="ARBA" id="ARBA00022643"/>
    </source>
</evidence>
<sequence length="445" mass="49327">MASASSSAKNTRQLRLGLFVQPLGHHVSGWRLTEKLGSPTDIDWLTEIAKKAEEGKFDMFFVGDALATSVYRLPSTMARLEPLTLLSALAVQTRHIGLAATASTTFSDPFNLARSFSSLDHISHGRAAWNVVTSFSADVARNFSRDDMPTHAERYAVAHEFLEVTFKLWEGWQEGAVQPDNASGQYFVNEKIRPVNHQGKYFQVQGPLNISRSPQGRPVIIEAGSSADGQKLAAATAEVVFTAAATLEEAQTFYRAQKRQVKEAGRHPDHVLILPGVMPIVGRTREEAHETWRQLNSLVDIDNGIRQLSTRFNRDLSAFPLDGPVPDVPAGEGNQSRVKLLTDLAYRENLTLRELAAIAAGSRGHRVLVGTAEDIADDFQHWLEEGGADGFNIMPAVMPEQLSLFVELVIPELRRRGLFREEYEFSTLRENLGLPEPDFNLRSSL</sequence>
<dbReference type="Proteomes" id="UP001210130">
    <property type="component" value="Chromosome"/>
</dbReference>
<accession>A0AAJ5UFJ3</accession>
<dbReference type="InterPro" id="IPR016215">
    <property type="entry name" value="NTA_MOA"/>
</dbReference>
<keyword evidence="3" id="KW-0560">Oxidoreductase</keyword>
<feature type="binding site" evidence="6">
    <location>
        <position position="151"/>
    </location>
    <ligand>
        <name>FMN</name>
        <dbReference type="ChEBI" id="CHEBI:58210"/>
    </ligand>
</feature>
<comment type="similarity">
    <text evidence="5">Belongs to the NtaA/SnaA/DszA monooxygenase family.</text>
</comment>
<evidence type="ECO:0000259" key="7">
    <source>
        <dbReference type="Pfam" id="PF00296"/>
    </source>
</evidence>
<protein>
    <submittedName>
        <fullName evidence="8">LLM class flavin-dependent oxidoreductase</fullName>
    </submittedName>
</protein>
<keyword evidence="9" id="KW-1185">Reference proteome</keyword>
<dbReference type="CDD" id="cd01095">
    <property type="entry name" value="Nitrilotriacetate_monoxgenase"/>
    <property type="match status" value="1"/>
</dbReference>
<dbReference type="RefSeq" id="WP_131048067.1">
    <property type="nucleotide sequence ID" value="NZ_CP112887.1"/>
</dbReference>
<dbReference type="GO" id="GO:0016705">
    <property type="term" value="F:oxidoreductase activity, acting on paired donors, with incorporation or reduction of molecular oxygen"/>
    <property type="evidence" value="ECO:0007669"/>
    <property type="project" value="InterPro"/>
</dbReference>
<dbReference type="PANTHER" id="PTHR30011:SF16">
    <property type="entry name" value="C2H2 FINGER DOMAIN TRANSCRIPTION FACTOR (EUROFUNG)-RELATED"/>
    <property type="match status" value="1"/>
</dbReference>
<evidence type="ECO:0000256" key="1">
    <source>
        <dbReference type="ARBA" id="ARBA00022630"/>
    </source>
</evidence>
<dbReference type="PIRSF" id="PIRSF000337">
    <property type="entry name" value="NTA_MOA"/>
    <property type="match status" value="1"/>
</dbReference>
<dbReference type="NCBIfam" id="TIGR03860">
    <property type="entry name" value="FMN_nitrolo"/>
    <property type="match status" value="1"/>
</dbReference>
<evidence type="ECO:0000313" key="9">
    <source>
        <dbReference type="Proteomes" id="UP001210130"/>
    </source>
</evidence>